<evidence type="ECO:0000259" key="11">
    <source>
        <dbReference type="PROSITE" id="PS50046"/>
    </source>
</evidence>
<keyword evidence="14" id="KW-1185">Reference proteome</keyword>
<evidence type="ECO:0000259" key="12">
    <source>
        <dbReference type="PROSITE" id="PS50109"/>
    </source>
</evidence>
<dbReference type="GO" id="GO:0030295">
    <property type="term" value="F:protein kinase activator activity"/>
    <property type="evidence" value="ECO:0007669"/>
    <property type="project" value="TreeGrafter"/>
</dbReference>
<name>A0A250IJY6_9BACT</name>
<gene>
    <name evidence="13" type="ORF">MEBOL_005061</name>
</gene>
<dbReference type="InterPro" id="IPR013515">
    <property type="entry name" value="Phytochrome_cen-reg"/>
</dbReference>
<feature type="domain" description="Histidine kinase" evidence="12">
    <location>
        <begin position="537"/>
        <end position="753"/>
    </location>
</feature>
<dbReference type="InterPro" id="IPR013654">
    <property type="entry name" value="PAS_2"/>
</dbReference>
<dbReference type="EC" id="2.7.13.3" evidence="3"/>
<dbReference type="SUPFAM" id="SSF55874">
    <property type="entry name" value="ATPase domain of HSP90 chaperone/DNA topoisomerase II/histidine kinase"/>
    <property type="match status" value="1"/>
</dbReference>
<accession>A0A250IJY6</accession>
<proteinExistence type="inferred from homology"/>
<dbReference type="PROSITE" id="PS50046">
    <property type="entry name" value="PHYTOCHROME_2"/>
    <property type="match status" value="1"/>
</dbReference>
<keyword evidence="10" id="KW-0675">Receptor</keyword>
<dbReference type="AlphaFoldDB" id="A0A250IJY6"/>
<evidence type="ECO:0000313" key="13">
    <source>
        <dbReference type="EMBL" id="ATB31598.1"/>
    </source>
</evidence>
<dbReference type="InterPro" id="IPR036097">
    <property type="entry name" value="HisK_dim/P_sf"/>
</dbReference>
<dbReference type="InterPro" id="IPR003594">
    <property type="entry name" value="HATPase_dom"/>
</dbReference>
<dbReference type="InterPro" id="IPR005467">
    <property type="entry name" value="His_kinase_dom"/>
</dbReference>
<dbReference type="Gene3D" id="1.10.287.130">
    <property type="match status" value="1"/>
</dbReference>
<dbReference type="PROSITE" id="PS50109">
    <property type="entry name" value="HIS_KIN"/>
    <property type="match status" value="1"/>
</dbReference>
<dbReference type="SUPFAM" id="SSF55785">
    <property type="entry name" value="PYP-like sensor domain (PAS domain)"/>
    <property type="match status" value="1"/>
</dbReference>
<evidence type="ECO:0000256" key="2">
    <source>
        <dbReference type="ARBA" id="ARBA00006402"/>
    </source>
</evidence>
<dbReference type="InterPro" id="IPR050351">
    <property type="entry name" value="BphY/WalK/GraS-like"/>
</dbReference>
<dbReference type="GO" id="GO:0000155">
    <property type="term" value="F:phosphorelay sensor kinase activity"/>
    <property type="evidence" value="ECO:0007669"/>
    <property type="project" value="InterPro"/>
</dbReference>
<dbReference type="SMART" id="SM00065">
    <property type="entry name" value="GAF"/>
    <property type="match status" value="1"/>
</dbReference>
<dbReference type="PANTHER" id="PTHR42878">
    <property type="entry name" value="TWO-COMPONENT HISTIDINE KINASE"/>
    <property type="match status" value="1"/>
</dbReference>
<evidence type="ECO:0000256" key="5">
    <source>
        <dbReference type="ARBA" id="ARBA00022553"/>
    </source>
</evidence>
<dbReference type="OrthoDB" id="5524356at2"/>
<keyword evidence="9" id="KW-0157">Chromophore</keyword>
<dbReference type="GO" id="GO:0009881">
    <property type="term" value="F:photoreceptor activity"/>
    <property type="evidence" value="ECO:0007669"/>
    <property type="project" value="UniProtKB-KW"/>
</dbReference>
<evidence type="ECO:0000256" key="6">
    <source>
        <dbReference type="ARBA" id="ARBA00022606"/>
    </source>
</evidence>
<dbReference type="InterPro" id="IPR036890">
    <property type="entry name" value="HATPase_C_sf"/>
</dbReference>
<dbReference type="Pfam" id="PF00360">
    <property type="entry name" value="PHY"/>
    <property type="match status" value="1"/>
</dbReference>
<dbReference type="GO" id="GO:0006355">
    <property type="term" value="P:regulation of DNA-templated transcription"/>
    <property type="evidence" value="ECO:0007669"/>
    <property type="project" value="InterPro"/>
</dbReference>
<dbReference type="PRINTS" id="PR01033">
    <property type="entry name" value="PHYTOCHROME"/>
</dbReference>
<dbReference type="Gene3D" id="3.30.565.10">
    <property type="entry name" value="Histidine kinase-like ATPase, C-terminal domain"/>
    <property type="match status" value="1"/>
</dbReference>
<keyword evidence="7" id="KW-0808">Transferase</keyword>
<dbReference type="KEGG" id="mbd:MEBOL_005061"/>
<dbReference type="GO" id="GO:0009584">
    <property type="term" value="P:detection of visible light"/>
    <property type="evidence" value="ECO:0007669"/>
    <property type="project" value="InterPro"/>
</dbReference>
<evidence type="ECO:0000256" key="7">
    <source>
        <dbReference type="ARBA" id="ARBA00022679"/>
    </source>
</evidence>
<dbReference type="Pfam" id="PF01590">
    <property type="entry name" value="GAF"/>
    <property type="match status" value="1"/>
</dbReference>
<evidence type="ECO:0000256" key="1">
    <source>
        <dbReference type="ARBA" id="ARBA00000085"/>
    </source>
</evidence>
<dbReference type="CDD" id="cd00082">
    <property type="entry name" value="HisKA"/>
    <property type="match status" value="1"/>
</dbReference>
<evidence type="ECO:0000313" key="14">
    <source>
        <dbReference type="Proteomes" id="UP000217289"/>
    </source>
</evidence>
<organism evidence="13 14">
    <name type="scientific">Melittangium boletus DSM 14713</name>
    <dbReference type="NCBI Taxonomy" id="1294270"/>
    <lineage>
        <taxon>Bacteria</taxon>
        <taxon>Pseudomonadati</taxon>
        <taxon>Myxococcota</taxon>
        <taxon>Myxococcia</taxon>
        <taxon>Myxococcales</taxon>
        <taxon>Cystobacterineae</taxon>
        <taxon>Archangiaceae</taxon>
        <taxon>Melittangium</taxon>
    </lineage>
</organism>
<comment type="similarity">
    <text evidence="2">In the N-terminal section; belongs to the phytochrome family.</text>
</comment>
<dbReference type="InterPro" id="IPR003018">
    <property type="entry name" value="GAF"/>
</dbReference>
<dbReference type="InterPro" id="IPR001294">
    <property type="entry name" value="Phytochrome"/>
</dbReference>
<protein>
    <recommendedName>
        <fullName evidence="3">histidine kinase</fullName>
        <ecNumber evidence="3">2.7.13.3</ecNumber>
    </recommendedName>
</protein>
<dbReference type="GO" id="GO:0000156">
    <property type="term" value="F:phosphorelay response regulator activity"/>
    <property type="evidence" value="ECO:0007669"/>
    <property type="project" value="TreeGrafter"/>
</dbReference>
<dbReference type="Pfam" id="PF00512">
    <property type="entry name" value="HisKA"/>
    <property type="match status" value="1"/>
</dbReference>
<dbReference type="GO" id="GO:0007234">
    <property type="term" value="P:osmosensory signaling via phosphorelay pathway"/>
    <property type="evidence" value="ECO:0007669"/>
    <property type="project" value="TreeGrafter"/>
</dbReference>
<dbReference type="Gene3D" id="3.30.450.40">
    <property type="match status" value="1"/>
</dbReference>
<dbReference type="Pfam" id="PF02518">
    <property type="entry name" value="HATPase_c"/>
    <property type="match status" value="1"/>
</dbReference>
<dbReference type="InterPro" id="IPR029016">
    <property type="entry name" value="GAF-like_dom_sf"/>
</dbReference>
<dbReference type="SUPFAM" id="SSF47384">
    <property type="entry name" value="Homodimeric domain of signal transducing histidine kinase"/>
    <property type="match status" value="1"/>
</dbReference>
<dbReference type="Gene3D" id="3.30.450.270">
    <property type="match status" value="1"/>
</dbReference>
<keyword evidence="5" id="KW-0597">Phosphoprotein</keyword>
<dbReference type="RefSeq" id="WP_095979908.1">
    <property type="nucleotide sequence ID" value="NZ_CP022163.1"/>
</dbReference>
<evidence type="ECO:0000256" key="10">
    <source>
        <dbReference type="ARBA" id="ARBA00023170"/>
    </source>
</evidence>
<keyword evidence="6" id="KW-0716">Sensory transduction</keyword>
<dbReference type="InterPro" id="IPR003661">
    <property type="entry name" value="HisK_dim/P_dom"/>
</dbReference>
<keyword evidence="8 13" id="KW-0418">Kinase</keyword>
<dbReference type="InterPro" id="IPR043150">
    <property type="entry name" value="Phytochrome_PHY_sf"/>
</dbReference>
<comment type="catalytic activity">
    <reaction evidence="1">
        <text>ATP + protein L-histidine = ADP + protein N-phospho-L-histidine.</text>
        <dbReference type="EC" id="2.7.13.3"/>
    </reaction>
</comment>
<evidence type="ECO:0000256" key="3">
    <source>
        <dbReference type="ARBA" id="ARBA00012438"/>
    </source>
</evidence>
<evidence type="ECO:0000256" key="4">
    <source>
        <dbReference type="ARBA" id="ARBA00022543"/>
    </source>
</evidence>
<dbReference type="PANTHER" id="PTHR42878:SF15">
    <property type="entry name" value="BACTERIOPHYTOCHROME"/>
    <property type="match status" value="1"/>
</dbReference>
<reference evidence="13 14" key="1">
    <citation type="submission" date="2017-06" db="EMBL/GenBank/DDBJ databases">
        <authorList>
            <person name="Kim H.J."/>
            <person name="Triplett B.A."/>
        </authorList>
    </citation>
    <scope>NUCLEOTIDE SEQUENCE [LARGE SCALE GENOMIC DNA]</scope>
    <source>
        <strain evidence="13 14">DSM 14713</strain>
    </source>
</reference>
<dbReference type="Pfam" id="PF08446">
    <property type="entry name" value="PAS_2"/>
    <property type="match status" value="1"/>
</dbReference>
<dbReference type="SUPFAM" id="SSF55781">
    <property type="entry name" value="GAF domain-like"/>
    <property type="match status" value="2"/>
</dbReference>
<sequence>MSTDVAGTHLAADLSTCEREPIHIPGAIQPHGVLLVLREPSLTICQASENTEALLGIPVHSLLGRSLESLLPESQARSIRASLLSDRLEDNNPLKLAIQDDGSTRLFDGIAHRHQGRLFLELEPSTQQDALPFFGFYHQARGAMSRLRDARDLRALCEEAAREVRRLTGFDRVIIYRFDADWNGQVLAEDRVETADPYMGLHFPASDIPRQARELYLLNLLRIIPAVHYVPARILSLPDEAAQGPLDMSFCVLRSVSPVHLEYLRNMGAGCSMSISLIKEGRLWGLISCTHMSGAKYLPYEVRTACEFVGQFMSSFLATKEGYENYDQRIRAKSIQGRLLERMTRGLDFAAELCRSPPELLELTGASGAAVYFNGRTTILGKAPSDEQLQGLFRWLAGRPESQDVFSTSCLLKHYPESEDFKDVAAGLIAASMSRGRHHYVLWFRPEVVQTVEWGGNPHKPVDVQGEEPRLHPRKSFALWQETVRGKSLPWKDYELEAAQDLRRSIIDIVLERSEELLKLNTELERSNVELDSFAYAASHDLKEPLRGIHNYASLVLREDAEALKPSNRTRMDTVVRLTQRMESLINSLLHYAQVGRMELSLRETDLNEVLTSVLESLKPRIEEARAEVRIPAPLPSARCDRVRMMEAFTNLITNAIKYNDKELRWVEIGFREEPELGTVYFVRDNGIGIKPEYHDTIFRIFKRLHGRDKYGGGTGTGLTIVKRLIERHNGRMWLESFPGEGSTFFFTLGSEKAVGLP</sequence>
<dbReference type="SMART" id="SM00387">
    <property type="entry name" value="HATPase_c"/>
    <property type="match status" value="1"/>
</dbReference>
<dbReference type="SMART" id="SM00388">
    <property type="entry name" value="HisKA"/>
    <property type="match status" value="1"/>
</dbReference>
<dbReference type="Proteomes" id="UP000217289">
    <property type="component" value="Chromosome"/>
</dbReference>
<dbReference type="FunFam" id="3.30.565.10:FF:000006">
    <property type="entry name" value="Sensor histidine kinase WalK"/>
    <property type="match status" value="1"/>
</dbReference>
<dbReference type="InterPro" id="IPR035965">
    <property type="entry name" value="PAS-like_dom_sf"/>
</dbReference>
<dbReference type="InterPro" id="IPR016132">
    <property type="entry name" value="Phyto_chromo_attachment"/>
</dbReference>
<dbReference type="EMBL" id="CP022163">
    <property type="protein sequence ID" value="ATB31598.1"/>
    <property type="molecule type" value="Genomic_DNA"/>
</dbReference>
<evidence type="ECO:0000256" key="8">
    <source>
        <dbReference type="ARBA" id="ARBA00022777"/>
    </source>
</evidence>
<dbReference type="Gene3D" id="3.30.450.20">
    <property type="entry name" value="PAS domain"/>
    <property type="match status" value="1"/>
</dbReference>
<keyword evidence="4" id="KW-0600">Photoreceptor protein</keyword>
<feature type="domain" description="Phytochrome chromophore attachment site" evidence="11">
    <location>
        <begin position="152"/>
        <end position="311"/>
    </location>
</feature>
<evidence type="ECO:0000256" key="9">
    <source>
        <dbReference type="ARBA" id="ARBA00022991"/>
    </source>
</evidence>